<dbReference type="AlphaFoldDB" id="A0A0V8I663"/>
<keyword evidence="2" id="KW-1185">Reference proteome</keyword>
<protein>
    <submittedName>
        <fullName evidence="1">Uncharacterized protein</fullName>
    </submittedName>
</protein>
<organism evidence="1 2">
    <name type="scientific">Pseudarthrobacter enclensis</name>
    <dbReference type="NCBI Taxonomy" id="993070"/>
    <lineage>
        <taxon>Bacteria</taxon>
        <taxon>Bacillati</taxon>
        <taxon>Actinomycetota</taxon>
        <taxon>Actinomycetes</taxon>
        <taxon>Micrococcales</taxon>
        <taxon>Micrococcaceae</taxon>
        <taxon>Pseudarthrobacter</taxon>
    </lineage>
</organism>
<evidence type="ECO:0000313" key="2">
    <source>
        <dbReference type="Proteomes" id="UP000053199"/>
    </source>
</evidence>
<reference evidence="1 2" key="1">
    <citation type="journal article" date="2014" name="Arch. Microbiol.">
        <title>Arthrobacter enclensis sp. nov., isolated from sediment sample.</title>
        <authorList>
            <person name="Dastager S.G."/>
            <person name="Liu Q."/>
            <person name="Tang S.K."/>
            <person name="Krishnamurthi S."/>
            <person name="Lee J.C."/>
            <person name="Li W.J."/>
        </authorList>
    </citation>
    <scope>NUCLEOTIDE SEQUENCE [LARGE SCALE GENOMIC DNA]</scope>
    <source>
        <strain evidence="1 2">NIO-1008</strain>
    </source>
</reference>
<proteinExistence type="predicted"/>
<comment type="caution">
    <text evidence="1">The sequence shown here is derived from an EMBL/GenBank/DDBJ whole genome shotgun (WGS) entry which is preliminary data.</text>
</comment>
<name>A0A0V8I663_9MICC</name>
<evidence type="ECO:0000313" key="1">
    <source>
        <dbReference type="EMBL" id="KSU70016.1"/>
    </source>
</evidence>
<dbReference type="EMBL" id="LNQM01000011">
    <property type="protein sequence ID" value="KSU70016.1"/>
    <property type="molecule type" value="Genomic_DNA"/>
</dbReference>
<dbReference type="Proteomes" id="UP000053199">
    <property type="component" value="Unassembled WGS sequence"/>
</dbReference>
<gene>
    <name evidence="1" type="ORF">AS031_18350</name>
</gene>
<sequence>MCPRAAETACGSLEQGNDAVLGPDDDINDDSLLVRIRHCCDGFKLITGMCRGDKGDAGVGCGNSLGNRVRCASEGLVGKCEHKSALGDSDAVRHMFGDDKLCHRRTLCRLCNDDSQPRSGMIGCEHPLHVLVDVTLMTGSVYLH</sequence>
<accession>A0A0V8I663</accession>